<dbReference type="SUPFAM" id="SSF142019">
    <property type="entry name" value="Nqo1 FMN-binding domain-like"/>
    <property type="match status" value="1"/>
</dbReference>
<keyword evidence="4" id="KW-0411">Iron-sulfur</keyword>
<proteinExistence type="predicted"/>
<evidence type="ECO:0000256" key="2">
    <source>
        <dbReference type="ARBA" id="ARBA00022723"/>
    </source>
</evidence>
<dbReference type="Gene3D" id="3.40.50.11540">
    <property type="entry name" value="NADH-ubiquinone oxidoreductase 51kDa subunit"/>
    <property type="match status" value="1"/>
</dbReference>
<dbReference type="Proteomes" id="UP000216052">
    <property type="component" value="Chromosome"/>
</dbReference>
<name>A0ABZ3J1M4_SPOA4</name>
<dbReference type="InterPro" id="IPR036249">
    <property type="entry name" value="Thioredoxin-like_sf"/>
</dbReference>
<reference evidence="6" key="1">
    <citation type="submission" date="2024-05" db="EMBL/GenBank/DDBJ databases">
        <title>Isolation and characterization of Sporomusa carbonis sp. nov., a carboxydotrophic hydrogenogen in the genus of Sporomusa isolated from a charcoal burning pile.</title>
        <authorList>
            <person name="Boeer T."/>
            <person name="Rosenbaum F."/>
            <person name="Eysell L."/>
            <person name="Mueller V."/>
            <person name="Daniel R."/>
            <person name="Poehlein A."/>
        </authorList>
    </citation>
    <scope>NUCLEOTIDE SEQUENCE [LARGE SCALE GENOMIC DNA]</scope>
    <source>
        <strain evidence="6">DSM 3132</strain>
    </source>
</reference>
<dbReference type="PANTHER" id="PTHR43578">
    <property type="entry name" value="NADH-QUINONE OXIDOREDUCTASE SUBUNIT F"/>
    <property type="match status" value="1"/>
</dbReference>
<protein>
    <submittedName>
        <fullName evidence="6">Ion-translocating oxidoreductase complex subunit C</fullName>
    </submittedName>
</protein>
<evidence type="ECO:0000256" key="3">
    <source>
        <dbReference type="ARBA" id="ARBA00023004"/>
    </source>
</evidence>
<dbReference type="Pfam" id="PF01512">
    <property type="entry name" value="Complex1_51K"/>
    <property type="match status" value="1"/>
</dbReference>
<evidence type="ECO:0000313" key="7">
    <source>
        <dbReference type="Proteomes" id="UP000216052"/>
    </source>
</evidence>
<sequence>MSGYWYPSVRSYQVSASTIKSIQKAPALPSYKPVNYDLHIPLQGLAEEGRATLCSTQTRITVGMATCGRAAGASAIYQSLVGRNWEGKAKVHPVGCVGACYAEPFVTIRTAEGMYYFYGNVDSNALWSIIKTAQGMPATAYSWAVAQERKIGEVRSIRDLQVIQTKNSGFQEFFKPQVRRISGRCGLVDPESIAEYVAMDGYFALKKALFELKAENIMKLITAAGLRGRGGAGFLTGEKWQVAARSLDPIRYVVANADEGDPGAYMDRALLESDPHSVLEGLIIAAYAVGASQGYIFVRHEYPLAIKSLRQAIAAARKVGLLGPNILGSKFSLKITLVESGGAFVCGEETSLLQVMDNKRGEPRQRPPYPAIKGLRTHPTLVNNVETLANVPWIILQGAGAFREAGTEKSPGTKIFCLTGDVKRIGFIEQGMFMKKGRD</sequence>
<gene>
    <name evidence="6" type="primary">rsxC_2</name>
    <name evidence="6" type="ORF">SPACI_022880</name>
</gene>
<dbReference type="InterPro" id="IPR037225">
    <property type="entry name" value="Nuo51_FMN-bd_sf"/>
</dbReference>
<feature type="domain" description="NADH-ubiquinone oxidoreductase 51kDa subunit FMN-binding" evidence="5">
    <location>
        <begin position="221"/>
        <end position="392"/>
    </location>
</feature>
<evidence type="ECO:0000259" key="5">
    <source>
        <dbReference type="Pfam" id="PF01512"/>
    </source>
</evidence>
<keyword evidence="3" id="KW-0408">Iron</keyword>
<dbReference type="Gene3D" id="6.10.250.1450">
    <property type="match status" value="1"/>
</dbReference>
<organism evidence="6 7">
    <name type="scientific">Sporomusa acidovorans (strain ATCC 49682 / DSM 3132 / Mol)</name>
    <dbReference type="NCBI Taxonomy" id="1123286"/>
    <lineage>
        <taxon>Bacteria</taxon>
        <taxon>Bacillati</taxon>
        <taxon>Bacillota</taxon>
        <taxon>Negativicutes</taxon>
        <taxon>Selenomonadales</taxon>
        <taxon>Sporomusaceae</taxon>
        <taxon>Sporomusa</taxon>
    </lineage>
</organism>
<dbReference type="Gene3D" id="3.40.30.10">
    <property type="entry name" value="Glutaredoxin"/>
    <property type="match status" value="1"/>
</dbReference>
<accession>A0ABZ3J1M4</accession>
<evidence type="ECO:0000313" key="6">
    <source>
        <dbReference type="EMBL" id="XFO72242.1"/>
    </source>
</evidence>
<evidence type="ECO:0000256" key="1">
    <source>
        <dbReference type="ARBA" id="ARBA00022485"/>
    </source>
</evidence>
<keyword evidence="2" id="KW-0479">Metal-binding</keyword>
<keyword evidence="7" id="KW-1185">Reference proteome</keyword>
<dbReference type="InterPro" id="IPR011538">
    <property type="entry name" value="Nuo51_FMN-bd"/>
</dbReference>
<dbReference type="EMBL" id="CP155571">
    <property type="protein sequence ID" value="XFO72242.1"/>
    <property type="molecule type" value="Genomic_DNA"/>
</dbReference>
<dbReference type="RefSeq" id="WP_093797626.1">
    <property type="nucleotide sequence ID" value="NZ_CP155571.1"/>
</dbReference>
<dbReference type="CDD" id="cd02980">
    <property type="entry name" value="TRX_Fd_family"/>
    <property type="match status" value="1"/>
</dbReference>
<keyword evidence="1" id="KW-0004">4Fe-4S</keyword>
<dbReference type="SUPFAM" id="SSF52833">
    <property type="entry name" value="Thioredoxin-like"/>
    <property type="match status" value="1"/>
</dbReference>
<evidence type="ECO:0000256" key="4">
    <source>
        <dbReference type="ARBA" id="ARBA00023014"/>
    </source>
</evidence>
<dbReference type="PANTHER" id="PTHR43578:SF3">
    <property type="entry name" value="NADH-QUINONE OXIDOREDUCTASE SUBUNIT F"/>
    <property type="match status" value="1"/>
</dbReference>